<keyword evidence="15" id="KW-1185">Reference proteome</keyword>
<evidence type="ECO:0000256" key="6">
    <source>
        <dbReference type="ARBA" id="ARBA00022695"/>
    </source>
</evidence>
<dbReference type="Gene3D" id="3.40.50.620">
    <property type="entry name" value="HUPs"/>
    <property type="match status" value="1"/>
</dbReference>
<accession>A0A8K0DPL9</accession>
<evidence type="ECO:0000256" key="8">
    <source>
        <dbReference type="ARBA" id="ARBA00022827"/>
    </source>
</evidence>
<keyword evidence="4" id="KW-0288">FMN</keyword>
<evidence type="ECO:0000256" key="5">
    <source>
        <dbReference type="ARBA" id="ARBA00022679"/>
    </source>
</evidence>
<evidence type="ECO:0000256" key="1">
    <source>
        <dbReference type="ARBA" id="ARBA00004726"/>
    </source>
</evidence>
<comment type="catalytic activity">
    <reaction evidence="12">
        <text>FMN + ATP + H(+) = FAD + diphosphate</text>
        <dbReference type="Rhea" id="RHEA:17237"/>
        <dbReference type="ChEBI" id="CHEBI:15378"/>
        <dbReference type="ChEBI" id="CHEBI:30616"/>
        <dbReference type="ChEBI" id="CHEBI:33019"/>
        <dbReference type="ChEBI" id="CHEBI:57692"/>
        <dbReference type="ChEBI" id="CHEBI:58210"/>
        <dbReference type="EC" id="2.7.7.2"/>
    </reaction>
</comment>
<dbReference type="PANTHER" id="PTHR23293:SF9">
    <property type="entry name" value="FAD SYNTHASE"/>
    <property type="match status" value="1"/>
</dbReference>
<keyword evidence="6" id="KW-0548">Nucleotidyltransferase</keyword>
<dbReference type="SUPFAM" id="SSF52402">
    <property type="entry name" value="Adenine nucleotide alpha hydrolases-like"/>
    <property type="match status" value="1"/>
</dbReference>
<evidence type="ECO:0000256" key="2">
    <source>
        <dbReference type="ARBA" id="ARBA00012393"/>
    </source>
</evidence>
<dbReference type="AlphaFoldDB" id="A0A8K0DPL9"/>
<evidence type="ECO:0000256" key="9">
    <source>
        <dbReference type="ARBA" id="ARBA00022840"/>
    </source>
</evidence>
<dbReference type="InterPro" id="IPR014729">
    <property type="entry name" value="Rossmann-like_a/b/a_fold"/>
</dbReference>
<dbReference type="Proteomes" id="UP000801492">
    <property type="component" value="Unassembled WGS sequence"/>
</dbReference>
<evidence type="ECO:0000256" key="12">
    <source>
        <dbReference type="ARBA" id="ARBA00049494"/>
    </source>
</evidence>
<name>A0A8K0DPL9_IGNLU</name>
<keyword evidence="3" id="KW-0285">Flavoprotein</keyword>
<comment type="pathway">
    <text evidence="1">Cofactor biosynthesis; FAD biosynthesis; FAD from FMN: step 1/1.</text>
</comment>
<evidence type="ECO:0000313" key="14">
    <source>
        <dbReference type="EMBL" id="KAF2904180.1"/>
    </source>
</evidence>
<evidence type="ECO:0000256" key="4">
    <source>
        <dbReference type="ARBA" id="ARBA00022643"/>
    </source>
</evidence>
<dbReference type="InterPro" id="IPR002500">
    <property type="entry name" value="PAPS_reduct_dom"/>
</dbReference>
<feature type="domain" description="Phosphoadenosine phosphosulphate reductase" evidence="13">
    <location>
        <begin position="2"/>
        <end position="72"/>
    </location>
</feature>
<reference evidence="14" key="1">
    <citation type="submission" date="2019-08" db="EMBL/GenBank/DDBJ databases">
        <title>The genome of the North American firefly Photinus pyralis.</title>
        <authorList>
            <consortium name="Photinus pyralis genome working group"/>
            <person name="Fallon T.R."/>
            <person name="Sander Lower S.E."/>
            <person name="Weng J.-K."/>
        </authorList>
    </citation>
    <scope>NUCLEOTIDE SEQUENCE</scope>
    <source>
        <strain evidence="14">TRF0915ILg1</strain>
        <tissue evidence="14">Whole body</tissue>
    </source>
</reference>
<evidence type="ECO:0000256" key="10">
    <source>
        <dbReference type="ARBA" id="ARBA00031145"/>
    </source>
</evidence>
<dbReference type="Pfam" id="PF01507">
    <property type="entry name" value="PAPS_reduct"/>
    <property type="match status" value="1"/>
</dbReference>
<sequence length="110" mass="12660">MKACLMGTRRTDPFSENLQSFQMTDSDWPQVMRVSPLLDWHYSEIWDYLLHLKVPYCSLYDMGYTSLGSRNNSISNSALTVDDPLKGCKTYLPAYKLLNASLERNGRKVT</sequence>
<gene>
    <name evidence="14" type="ORF">ILUMI_02000</name>
</gene>
<dbReference type="GO" id="GO:0003919">
    <property type="term" value="F:FMN adenylyltransferase activity"/>
    <property type="evidence" value="ECO:0007669"/>
    <property type="project" value="UniProtKB-EC"/>
</dbReference>
<dbReference type="EC" id="2.7.7.2" evidence="2"/>
<keyword evidence="7" id="KW-0547">Nucleotide-binding</keyword>
<keyword evidence="9" id="KW-0067">ATP-binding</keyword>
<evidence type="ECO:0000256" key="7">
    <source>
        <dbReference type="ARBA" id="ARBA00022741"/>
    </source>
</evidence>
<dbReference type="PANTHER" id="PTHR23293">
    <property type="entry name" value="FAD SYNTHETASE-RELATED FMN ADENYLYLTRANSFERASE"/>
    <property type="match status" value="1"/>
</dbReference>
<dbReference type="GO" id="GO:0006747">
    <property type="term" value="P:FAD biosynthetic process"/>
    <property type="evidence" value="ECO:0007669"/>
    <property type="project" value="TreeGrafter"/>
</dbReference>
<dbReference type="EMBL" id="VTPC01000827">
    <property type="protein sequence ID" value="KAF2904180.1"/>
    <property type="molecule type" value="Genomic_DNA"/>
</dbReference>
<proteinExistence type="predicted"/>
<keyword evidence="5" id="KW-0808">Transferase</keyword>
<evidence type="ECO:0000256" key="11">
    <source>
        <dbReference type="ARBA" id="ARBA00031871"/>
    </source>
</evidence>
<evidence type="ECO:0000259" key="13">
    <source>
        <dbReference type="Pfam" id="PF01507"/>
    </source>
</evidence>
<evidence type="ECO:0000256" key="3">
    <source>
        <dbReference type="ARBA" id="ARBA00022630"/>
    </source>
</evidence>
<organism evidence="14 15">
    <name type="scientific">Ignelater luminosus</name>
    <name type="common">Cucubano</name>
    <name type="synonym">Pyrophorus luminosus</name>
    <dbReference type="NCBI Taxonomy" id="2038154"/>
    <lineage>
        <taxon>Eukaryota</taxon>
        <taxon>Metazoa</taxon>
        <taxon>Ecdysozoa</taxon>
        <taxon>Arthropoda</taxon>
        <taxon>Hexapoda</taxon>
        <taxon>Insecta</taxon>
        <taxon>Pterygota</taxon>
        <taxon>Neoptera</taxon>
        <taxon>Endopterygota</taxon>
        <taxon>Coleoptera</taxon>
        <taxon>Polyphaga</taxon>
        <taxon>Elateriformia</taxon>
        <taxon>Elateroidea</taxon>
        <taxon>Elateridae</taxon>
        <taxon>Agrypninae</taxon>
        <taxon>Pyrophorini</taxon>
        <taxon>Ignelater</taxon>
    </lineage>
</organism>
<dbReference type="OrthoDB" id="270728at2759"/>
<dbReference type="GO" id="GO:0005524">
    <property type="term" value="F:ATP binding"/>
    <property type="evidence" value="ECO:0007669"/>
    <property type="project" value="UniProtKB-KW"/>
</dbReference>
<keyword evidence="8" id="KW-0274">FAD</keyword>
<evidence type="ECO:0000313" key="15">
    <source>
        <dbReference type="Proteomes" id="UP000801492"/>
    </source>
</evidence>
<comment type="caution">
    <text evidence="14">The sequence shown here is derived from an EMBL/GenBank/DDBJ whole genome shotgun (WGS) entry which is preliminary data.</text>
</comment>
<protein>
    <recommendedName>
        <fullName evidence="2">FAD synthase</fullName>
        <ecNumber evidence="2">2.7.7.2</ecNumber>
    </recommendedName>
    <alternativeName>
        <fullName evidence="10">FAD pyrophosphorylase</fullName>
    </alternativeName>
    <alternativeName>
        <fullName evidence="11">FMN adenylyltransferase</fullName>
    </alternativeName>
</protein>